<evidence type="ECO:0000259" key="3">
    <source>
        <dbReference type="Pfam" id="PF00497"/>
    </source>
</evidence>
<evidence type="ECO:0000313" key="4">
    <source>
        <dbReference type="EMBL" id="RCW44025.1"/>
    </source>
</evidence>
<keyword evidence="5" id="KW-1185">Reference proteome</keyword>
<feature type="compositionally biased region" description="Low complexity" evidence="2">
    <location>
        <begin position="30"/>
        <end position="51"/>
    </location>
</feature>
<dbReference type="AlphaFoldDB" id="A0A368VSC3"/>
<dbReference type="RefSeq" id="WP_114453024.1">
    <property type="nucleotide sequence ID" value="NZ_QPJC01000005.1"/>
</dbReference>
<dbReference type="OrthoDB" id="3672218at2"/>
<dbReference type="PROSITE" id="PS51257">
    <property type="entry name" value="PROKAR_LIPOPROTEIN"/>
    <property type="match status" value="1"/>
</dbReference>
<evidence type="ECO:0000313" key="5">
    <source>
        <dbReference type="Proteomes" id="UP000253495"/>
    </source>
</evidence>
<reference evidence="4 5" key="1">
    <citation type="submission" date="2018-07" db="EMBL/GenBank/DDBJ databases">
        <title>Genomic Encyclopedia of Type Strains, Phase III (KMG-III): the genomes of soil and plant-associated and newly described type strains.</title>
        <authorList>
            <person name="Whitman W."/>
        </authorList>
    </citation>
    <scope>NUCLEOTIDE SEQUENCE [LARGE SCALE GENOMIC DNA]</scope>
    <source>
        <strain evidence="4 5">CECT 8575</strain>
    </source>
</reference>
<protein>
    <submittedName>
        <fullName evidence="4">Extracellular solute-binding protein (Family 3)</fullName>
    </submittedName>
</protein>
<feature type="domain" description="Solute-binding protein family 3/N-terminal" evidence="3">
    <location>
        <begin position="69"/>
        <end position="195"/>
    </location>
</feature>
<dbReference type="SUPFAM" id="SSF53850">
    <property type="entry name" value="Periplasmic binding protein-like II"/>
    <property type="match status" value="1"/>
</dbReference>
<dbReference type="Proteomes" id="UP000253495">
    <property type="component" value="Unassembled WGS sequence"/>
</dbReference>
<keyword evidence="1" id="KW-0732">Signal</keyword>
<evidence type="ECO:0000256" key="1">
    <source>
        <dbReference type="ARBA" id="ARBA00022729"/>
    </source>
</evidence>
<comment type="caution">
    <text evidence="4">The sequence shown here is derived from an EMBL/GenBank/DDBJ whole genome shotgun (WGS) entry which is preliminary data.</text>
</comment>
<dbReference type="InterPro" id="IPR001638">
    <property type="entry name" value="Solute-binding_3/MltF_N"/>
</dbReference>
<organism evidence="4 5">
    <name type="scientific">Halopolyspora algeriensis</name>
    <dbReference type="NCBI Taxonomy" id="1500506"/>
    <lineage>
        <taxon>Bacteria</taxon>
        <taxon>Bacillati</taxon>
        <taxon>Actinomycetota</taxon>
        <taxon>Actinomycetes</taxon>
        <taxon>Actinomycetes incertae sedis</taxon>
        <taxon>Halopolyspora</taxon>
    </lineage>
</organism>
<dbReference type="PANTHER" id="PTHR35936">
    <property type="entry name" value="MEMBRANE-BOUND LYTIC MUREIN TRANSGLYCOSYLASE F"/>
    <property type="match status" value="1"/>
</dbReference>
<feature type="region of interest" description="Disordered" evidence="2">
    <location>
        <begin position="21"/>
        <end position="55"/>
    </location>
</feature>
<dbReference type="Pfam" id="PF00497">
    <property type="entry name" value="SBP_bac_3"/>
    <property type="match status" value="1"/>
</dbReference>
<dbReference type="EMBL" id="QPJC01000005">
    <property type="protein sequence ID" value="RCW44025.1"/>
    <property type="molecule type" value="Genomic_DNA"/>
</dbReference>
<accession>A0A368VSC3</accession>
<evidence type="ECO:0000256" key="2">
    <source>
        <dbReference type="SAM" id="MobiDB-lite"/>
    </source>
</evidence>
<gene>
    <name evidence="4" type="ORF">DFQ14_105170</name>
</gene>
<proteinExistence type="predicted"/>
<name>A0A368VSC3_9ACTN</name>
<dbReference type="Gene3D" id="3.40.190.10">
    <property type="entry name" value="Periplasmic binding protein-like II"/>
    <property type="match status" value="1"/>
</dbReference>
<sequence length="211" mass="22093">MRSRAAAVMVSAGVLLSACGQGESPGRPTSVPGPASPGGSAVVPSPSSDPVEVQGSPTIAEIRKRGTLLVGLRSDAPEFVHRERGEYTGFDVRIARMLAEGLGLDPETRVAFRLLPPTLRADAIATGSVDIQIGGVDPQTSRVAEVGPYALTGPRAATTAHFLGIPPHDAALREELRHILTRSVAEGRWRRAYEATLGEAGVAARPPDLPR</sequence>
<dbReference type="PANTHER" id="PTHR35936:SF17">
    <property type="entry name" value="ARGININE-BINDING EXTRACELLULAR PROTEIN ARTP"/>
    <property type="match status" value="1"/>
</dbReference>